<dbReference type="PANTHER" id="PTHR33542">
    <property type="entry name" value="SIROHYDROCHLORIN FERROCHELATASE, CHLOROPLASTIC"/>
    <property type="match status" value="1"/>
</dbReference>
<evidence type="ECO:0000256" key="1">
    <source>
        <dbReference type="ARBA" id="ARBA00022723"/>
    </source>
</evidence>
<keyword evidence="1" id="KW-0479">Metal-binding</keyword>
<gene>
    <name evidence="3" type="ORF">KG103_08980</name>
</gene>
<protein>
    <submittedName>
        <fullName evidence="3">Sirohydrochlorin chelatase</fullName>
    </submittedName>
</protein>
<dbReference type="Gene3D" id="3.40.50.1400">
    <property type="match status" value="2"/>
</dbReference>
<evidence type="ECO:0000256" key="2">
    <source>
        <dbReference type="ARBA" id="ARBA00023239"/>
    </source>
</evidence>
<dbReference type="PANTHER" id="PTHR33542:SF5">
    <property type="entry name" value="FERROCHELATASE CHE1"/>
    <property type="match status" value="1"/>
</dbReference>
<dbReference type="InterPro" id="IPR050963">
    <property type="entry name" value="Sirohydro_Cobaltochel/CbiX"/>
</dbReference>
<dbReference type="SUPFAM" id="SSF53800">
    <property type="entry name" value="Chelatase"/>
    <property type="match status" value="1"/>
</dbReference>
<dbReference type="CDD" id="cd03416">
    <property type="entry name" value="CbiX_SirB_N"/>
    <property type="match status" value="1"/>
</dbReference>
<accession>A0ABX8D946</accession>
<dbReference type="Proteomes" id="UP000677804">
    <property type="component" value="Chromosome"/>
</dbReference>
<keyword evidence="2" id="KW-0456">Lyase</keyword>
<keyword evidence="4" id="KW-1185">Reference proteome</keyword>
<evidence type="ECO:0000313" key="3">
    <source>
        <dbReference type="EMBL" id="QVI63929.1"/>
    </source>
</evidence>
<organism evidence="3 4">
    <name type="scientific">Cellulomonas wangleii</name>
    <dbReference type="NCBI Taxonomy" id="2816956"/>
    <lineage>
        <taxon>Bacteria</taxon>
        <taxon>Bacillati</taxon>
        <taxon>Actinomycetota</taxon>
        <taxon>Actinomycetes</taxon>
        <taxon>Micrococcales</taxon>
        <taxon>Cellulomonadaceae</taxon>
        <taxon>Cellulomonas</taxon>
    </lineage>
</organism>
<dbReference type="Pfam" id="PF01903">
    <property type="entry name" value="CbiX"/>
    <property type="match status" value="2"/>
</dbReference>
<reference evidence="3 4" key="1">
    <citation type="submission" date="2021-05" db="EMBL/GenBank/DDBJ databases">
        <title>Novel species in genus Cellulomonas.</title>
        <authorList>
            <person name="Zhang G."/>
        </authorList>
    </citation>
    <scope>NUCLEOTIDE SEQUENCE [LARGE SCALE GENOMIC DNA]</scope>
    <source>
        <strain evidence="4">zg-ZUI222</strain>
    </source>
</reference>
<name>A0ABX8D946_9CELL</name>
<dbReference type="RefSeq" id="WP_207342011.1">
    <property type="nucleotide sequence ID" value="NZ_CP074405.1"/>
</dbReference>
<evidence type="ECO:0000313" key="4">
    <source>
        <dbReference type="Proteomes" id="UP000677804"/>
    </source>
</evidence>
<dbReference type="InterPro" id="IPR002762">
    <property type="entry name" value="CbiX-like"/>
</dbReference>
<dbReference type="EMBL" id="CP074405">
    <property type="protein sequence ID" value="QVI63929.1"/>
    <property type="molecule type" value="Genomic_DNA"/>
</dbReference>
<proteinExistence type="predicted"/>
<sequence>MTSSATAPVLIGCSHGTDSVAGREAIASILADVVAARPGLDVREAFVDVQQPEVDDVVTDALGEAPAVVVPLLLSVGFHVKVDVARAVDRPGAAAARPMGPDPRLVEILADRLLAAGLGDGDAVVLAAAGSSDPAAAAAVRDVVDALAQHLGRPVTVGYGSGAHPRVPVAVAAARAGLAPGGRVVVASYLLAPGYFLDRVHEAGADVVTDPLAPDPRLAAIALDRYDEVSGHAASSWPSPQRAAGARR</sequence>